<name>A0AAP0IMP9_9MAGN</name>
<gene>
    <name evidence="1" type="ORF">Scep_016456</name>
</gene>
<dbReference type="Proteomes" id="UP001419268">
    <property type="component" value="Unassembled WGS sequence"/>
</dbReference>
<comment type="caution">
    <text evidence="1">The sequence shown here is derived from an EMBL/GenBank/DDBJ whole genome shotgun (WGS) entry which is preliminary data.</text>
</comment>
<accession>A0AAP0IMP9</accession>
<evidence type="ECO:0000313" key="1">
    <source>
        <dbReference type="EMBL" id="KAK9118363.1"/>
    </source>
</evidence>
<proteinExistence type="predicted"/>
<dbReference type="EMBL" id="JBBNAG010000007">
    <property type="protein sequence ID" value="KAK9118363.1"/>
    <property type="molecule type" value="Genomic_DNA"/>
</dbReference>
<dbReference type="AlphaFoldDB" id="A0AAP0IMP9"/>
<sequence length="86" mass="9580">MLRCEELKNGTDVYFDPSLSLNPFSPPTTLSLPPQISLSNPHPPPVNSMFLSLDRFISISLFVSLPLDRFTVNSILSLPEICLPNH</sequence>
<organism evidence="1 2">
    <name type="scientific">Stephania cephalantha</name>
    <dbReference type="NCBI Taxonomy" id="152367"/>
    <lineage>
        <taxon>Eukaryota</taxon>
        <taxon>Viridiplantae</taxon>
        <taxon>Streptophyta</taxon>
        <taxon>Embryophyta</taxon>
        <taxon>Tracheophyta</taxon>
        <taxon>Spermatophyta</taxon>
        <taxon>Magnoliopsida</taxon>
        <taxon>Ranunculales</taxon>
        <taxon>Menispermaceae</taxon>
        <taxon>Menispermoideae</taxon>
        <taxon>Cissampelideae</taxon>
        <taxon>Stephania</taxon>
    </lineage>
</organism>
<protein>
    <submittedName>
        <fullName evidence="1">Uncharacterized protein</fullName>
    </submittedName>
</protein>
<keyword evidence="2" id="KW-1185">Reference proteome</keyword>
<reference evidence="1 2" key="1">
    <citation type="submission" date="2024-01" db="EMBL/GenBank/DDBJ databases">
        <title>Genome assemblies of Stephania.</title>
        <authorList>
            <person name="Yang L."/>
        </authorList>
    </citation>
    <scope>NUCLEOTIDE SEQUENCE [LARGE SCALE GENOMIC DNA]</scope>
    <source>
        <strain evidence="1">JXDWG</strain>
        <tissue evidence="1">Leaf</tissue>
    </source>
</reference>
<evidence type="ECO:0000313" key="2">
    <source>
        <dbReference type="Proteomes" id="UP001419268"/>
    </source>
</evidence>